<dbReference type="InterPro" id="IPR009057">
    <property type="entry name" value="Homeodomain-like_sf"/>
</dbReference>
<evidence type="ECO:0000259" key="8">
    <source>
        <dbReference type="PROSITE" id="PS51293"/>
    </source>
</evidence>
<feature type="region of interest" description="Disordered" evidence="6">
    <location>
        <begin position="480"/>
        <end position="508"/>
    </location>
</feature>
<protein>
    <submittedName>
        <fullName evidence="10">Uncharacterized protein</fullName>
    </submittedName>
</protein>
<dbReference type="PANTHER" id="PTHR12802:SF155">
    <property type="entry name" value="DEUBIQUITINASE MYSM1"/>
    <property type="match status" value="1"/>
</dbReference>
<dbReference type="PROSITE" id="PS50090">
    <property type="entry name" value="MYB_LIKE"/>
    <property type="match status" value="1"/>
</dbReference>
<feature type="compositionally biased region" description="Polar residues" evidence="6">
    <location>
        <begin position="216"/>
        <end position="232"/>
    </location>
</feature>
<dbReference type="SMART" id="SM00717">
    <property type="entry name" value="SANT"/>
    <property type="match status" value="1"/>
</dbReference>
<dbReference type="GO" id="GO:0010468">
    <property type="term" value="P:regulation of gene expression"/>
    <property type="evidence" value="ECO:0007669"/>
    <property type="project" value="UniProtKB-ARBA"/>
</dbReference>
<dbReference type="InterPro" id="IPR017930">
    <property type="entry name" value="Myb_dom"/>
</dbReference>
<evidence type="ECO:0000313" key="11">
    <source>
        <dbReference type="Proteomes" id="UP000326939"/>
    </source>
</evidence>
<proteinExistence type="predicted"/>
<dbReference type="NCBIfam" id="TIGR01557">
    <property type="entry name" value="myb_SHAQKYF"/>
    <property type="match status" value="1"/>
</dbReference>
<organism evidence="10 11">
    <name type="scientific">Salix brachista</name>
    <dbReference type="NCBI Taxonomy" id="2182728"/>
    <lineage>
        <taxon>Eukaryota</taxon>
        <taxon>Viridiplantae</taxon>
        <taxon>Streptophyta</taxon>
        <taxon>Embryophyta</taxon>
        <taxon>Tracheophyta</taxon>
        <taxon>Spermatophyta</taxon>
        <taxon>Magnoliopsida</taxon>
        <taxon>eudicotyledons</taxon>
        <taxon>Gunneridae</taxon>
        <taxon>Pentapetalae</taxon>
        <taxon>rosids</taxon>
        <taxon>fabids</taxon>
        <taxon>Malpighiales</taxon>
        <taxon>Salicaceae</taxon>
        <taxon>Saliceae</taxon>
        <taxon>Salix</taxon>
    </lineage>
</organism>
<dbReference type="PANTHER" id="PTHR12802">
    <property type="entry name" value="SWI/SNF COMPLEX-RELATED"/>
    <property type="match status" value="1"/>
</dbReference>
<dbReference type="Gene3D" id="1.10.10.60">
    <property type="entry name" value="Homeodomain-like"/>
    <property type="match status" value="1"/>
</dbReference>
<feature type="domain" description="SANT" evidence="8">
    <location>
        <begin position="88"/>
        <end position="139"/>
    </location>
</feature>
<feature type="compositionally biased region" description="Polar residues" evidence="6">
    <location>
        <begin position="194"/>
        <end position="208"/>
    </location>
</feature>
<dbReference type="FunFam" id="1.10.10.60:FF:000023">
    <property type="entry name" value="protein REVEILLE 6 isoform X1"/>
    <property type="match status" value="1"/>
</dbReference>
<dbReference type="SUPFAM" id="SSF46689">
    <property type="entry name" value="Homeodomain-like"/>
    <property type="match status" value="1"/>
</dbReference>
<keyword evidence="5" id="KW-0539">Nucleus</keyword>
<dbReference type="Proteomes" id="UP000326939">
    <property type="component" value="Chromosome 17"/>
</dbReference>
<feature type="region of interest" description="Disordered" evidence="6">
    <location>
        <begin position="194"/>
        <end position="263"/>
    </location>
</feature>
<evidence type="ECO:0000256" key="4">
    <source>
        <dbReference type="ARBA" id="ARBA00023163"/>
    </source>
</evidence>
<feature type="compositionally biased region" description="Basic residues" evidence="6">
    <location>
        <begin position="159"/>
        <end position="168"/>
    </location>
</feature>
<reference evidence="11" key="1">
    <citation type="journal article" date="2019" name="Gigascience">
        <title>De novo genome assembly of the endangered Acer yangbiense, a plant species with extremely small populations endemic to Yunnan Province, China.</title>
        <authorList>
            <person name="Yang J."/>
            <person name="Wariss H.M."/>
            <person name="Tao L."/>
            <person name="Zhang R."/>
            <person name="Yun Q."/>
            <person name="Hollingsworth P."/>
            <person name="Dao Z."/>
            <person name="Luo G."/>
            <person name="Guo H."/>
            <person name="Ma Y."/>
            <person name="Sun W."/>
        </authorList>
    </citation>
    <scope>NUCLEOTIDE SEQUENCE [LARGE SCALE GENOMIC DNA]</scope>
    <source>
        <strain evidence="11">cv. br00</strain>
    </source>
</reference>
<evidence type="ECO:0000256" key="2">
    <source>
        <dbReference type="ARBA" id="ARBA00023015"/>
    </source>
</evidence>
<dbReference type="CDD" id="cd00167">
    <property type="entry name" value="SANT"/>
    <property type="match status" value="1"/>
</dbReference>
<dbReference type="Pfam" id="PF00249">
    <property type="entry name" value="Myb_DNA-binding"/>
    <property type="match status" value="1"/>
</dbReference>
<accession>A0A5N5JC44</accession>
<name>A0A5N5JC44_9ROSI</name>
<keyword evidence="11" id="KW-1185">Reference proteome</keyword>
<feature type="compositionally biased region" description="Polar residues" evidence="6">
    <location>
        <begin position="246"/>
        <end position="263"/>
    </location>
</feature>
<evidence type="ECO:0000259" key="7">
    <source>
        <dbReference type="PROSITE" id="PS50090"/>
    </source>
</evidence>
<gene>
    <name evidence="10" type="ORF">DKX38_027486</name>
</gene>
<keyword evidence="4" id="KW-0804">Transcription</keyword>
<keyword evidence="2" id="KW-0805">Transcription regulation</keyword>
<feature type="domain" description="HTH myb-type" evidence="9">
    <location>
        <begin position="85"/>
        <end position="139"/>
    </location>
</feature>
<dbReference type="AlphaFoldDB" id="A0A5N5JC44"/>
<comment type="subcellular location">
    <subcellularLocation>
        <location evidence="1">Nucleus</location>
    </subcellularLocation>
</comment>
<evidence type="ECO:0000259" key="9">
    <source>
        <dbReference type="PROSITE" id="PS51294"/>
    </source>
</evidence>
<dbReference type="InterPro" id="IPR017884">
    <property type="entry name" value="SANT_dom"/>
</dbReference>
<dbReference type="EMBL" id="VDCV01000017">
    <property type="protein sequence ID" value="KAB5516838.1"/>
    <property type="molecule type" value="Genomic_DNA"/>
</dbReference>
<comment type="caution">
    <text evidence="10">The sequence shown here is derived from an EMBL/GenBank/DDBJ whole genome shotgun (WGS) entry which is preliminary data.</text>
</comment>
<feature type="domain" description="Myb-like" evidence="7">
    <location>
        <begin position="85"/>
        <end position="135"/>
    </location>
</feature>
<keyword evidence="3" id="KW-0238">DNA-binding</keyword>
<dbReference type="InterPro" id="IPR006447">
    <property type="entry name" value="Myb_dom_plants"/>
</dbReference>
<evidence type="ECO:0000256" key="1">
    <source>
        <dbReference type="ARBA" id="ARBA00004123"/>
    </source>
</evidence>
<evidence type="ECO:0000256" key="6">
    <source>
        <dbReference type="SAM" id="MobiDB-lite"/>
    </source>
</evidence>
<dbReference type="PROSITE" id="PS51294">
    <property type="entry name" value="HTH_MYB"/>
    <property type="match status" value="1"/>
</dbReference>
<evidence type="ECO:0000313" key="10">
    <source>
        <dbReference type="EMBL" id="KAB5516838.1"/>
    </source>
</evidence>
<feature type="compositionally biased region" description="Basic and acidic residues" evidence="6">
    <location>
        <begin position="496"/>
        <end position="508"/>
    </location>
</feature>
<evidence type="ECO:0000256" key="5">
    <source>
        <dbReference type="ARBA" id="ARBA00023242"/>
    </source>
</evidence>
<dbReference type="InterPro" id="IPR001005">
    <property type="entry name" value="SANT/Myb"/>
</dbReference>
<feature type="region of interest" description="Disordered" evidence="6">
    <location>
        <begin position="140"/>
        <end position="168"/>
    </location>
</feature>
<evidence type="ECO:0000256" key="3">
    <source>
        <dbReference type="ARBA" id="ARBA00023125"/>
    </source>
</evidence>
<dbReference type="PROSITE" id="PS51293">
    <property type="entry name" value="SANT"/>
    <property type="match status" value="1"/>
</dbReference>
<dbReference type="GO" id="GO:0003677">
    <property type="term" value="F:DNA binding"/>
    <property type="evidence" value="ECO:0007669"/>
    <property type="project" value="UniProtKB-KW"/>
</dbReference>
<dbReference type="GO" id="GO:0005634">
    <property type="term" value="C:nucleus"/>
    <property type="evidence" value="ECO:0007669"/>
    <property type="project" value="UniProtKB-SubCell"/>
</dbReference>
<sequence>MVHVDVELSFVSLYRTSKFPYECNFMGSVILKFQDQCGGTRPNLALQAGNGILPSATLQNATGHQLKEQFSCGSDYSPKARKPYTITKQRERWTEEEHKKFLEALKLYGRAWRRIEEHVGTKTAVQIRSHAQKFFSKVVRESGGSNTSSVEPIEIPPPRPKRKPMHPYPRKMAHSLERELLILENPLRSSIPNFSISGKENQSPTSVLSAVGSDALGSTDSDTPNHSLSPVSSAGGVHHVDLSPEDNGSPSLESASSAPDQQFPQVQKLDSFPKENVSSEEPITLKLFGRTLLVTKCQKPSSPNMGSSKLSLPDISEEKLVQSLTLDITAAELQSRNEEPTWSPLPHGALYHMQFKKENSSLAENDSAAIMPWWGSYEGLPFPFIPFHKQEPAVENLNSNGDEVPDKEIHKEVSWTGSNSGSVNEWENVDKIMDIETESHQFSYEENEPSPFLELKPKKKSASSGLKTFKERCTKGFVPYKKRTAERDSQSSTITGEEREEQRIRLCL</sequence>